<dbReference type="AlphaFoldDB" id="A0A5C6DHX2"/>
<dbReference type="InterPro" id="IPR017850">
    <property type="entry name" value="Alkaline_phosphatase_core_sf"/>
</dbReference>
<organism evidence="1 2">
    <name type="scientific">Novipirellula aureliae</name>
    <dbReference type="NCBI Taxonomy" id="2527966"/>
    <lineage>
        <taxon>Bacteria</taxon>
        <taxon>Pseudomonadati</taxon>
        <taxon>Planctomycetota</taxon>
        <taxon>Planctomycetia</taxon>
        <taxon>Pirellulales</taxon>
        <taxon>Pirellulaceae</taxon>
        <taxon>Novipirellula</taxon>
    </lineage>
</organism>
<accession>A0A5C6DHX2</accession>
<evidence type="ECO:0000313" key="1">
    <source>
        <dbReference type="EMBL" id="TWU34596.1"/>
    </source>
</evidence>
<dbReference type="RefSeq" id="WP_146602617.1">
    <property type="nucleotide sequence ID" value="NZ_SJPY01000011.1"/>
</dbReference>
<evidence type="ECO:0000313" key="2">
    <source>
        <dbReference type="Proteomes" id="UP000315471"/>
    </source>
</evidence>
<sequence>MLCCAGIGSDRIGSDRIGSKAVREEDWKGVKPKSSRDIPWELYNVVDDPTELNDLVGKYPEKVGEMSILWEEWKTLGNERQWTGIICHYPRIVWGHRSND</sequence>
<gene>
    <name evidence="1" type="primary">atsA_50</name>
    <name evidence="1" type="ORF">Q31b_55510</name>
</gene>
<dbReference type="Gene3D" id="3.30.1120.10">
    <property type="match status" value="1"/>
</dbReference>
<proteinExistence type="predicted"/>
<dbReference type="Proteomes" id="UP000315471">
    <property type="component" value="Unassembled WGS sequence"/>
</dbReference>
<dbReference type="SUPFAM" id="SSF53649">
    <property type="entry name" value="Alkaline phosphatase-like"/>
    <property type="match status" value="1"/>
</dbReference>
<protein>
    <submittedName>
        <fullName evidence="1">Arylsulfatase</fullName>
        <ecNumber evidence="1">3.1.6.1</ecNumber>
    </submittedName>
</protein>
<dbReference type="EMBL" id="SJPY01000011">
    <property type="protein sequence ID" value="TWU34596.1"/>
    <property type="molecule type" value="Genomic_DNA"/>
</dbReference>
<dbReference type="GO" id="GO:0004065">
    <property type="term" value="F:arylsulfatase activity"/>
    <property type="evidence" value="ECO:0007669"/>
    <property type="project" value="UniProtKB-EC"/>
</dbReference>
<comment type="caution">
    <text evidence="1">The sequence shown here is derived from an EMBL/GenBank/DDBJ whole genome shotgun (WGS) entry which is preliminary data.</text>
</comment>
<reference evidence="1 2" key="1">
    <citation type="submission" date="2019-02" db="EMBL/GenBank/DDBJ databases">
        <title>Deep-cultivation of Planctomycetes and their phenomic and genomic characterization uncovers novel biology.</title>
        <authorList>
            <person name="Wiegand S."/>
            <person name="Jogler M."/>
            <person name="Boedeker C."/>
            <person name="Pinto D."/>
            <person name="Vollmers J."/>
            <person name="Rivas-Marin E."/>
            <person name="Kohn T."/>
            <person name="Peeters S.H."/>
            <person name="Heuer A."/>
            <person name="Rast P."/>
            <person name="Oberbeckmann S."/>
            <person name="Bunk B."/>
            <person name="Jeske O."/>
            <person name="Meyerdierks A."/>
            <person name="Storesund J.E."/>
            <person name="Kallscheuer N."/>
            <person name="Luecker S."/>
            <person name="Lage O.M."/>
            <person name="Pohl T."/>
            <person name="Merkel B.J."/>
            <person name="Hornburger P."/>
            <person name="Mueller R.-W."/>
            <person name="Bruemmer F."/>
            <person name="Labrenz M."/>
            <person name="Spormann A.M."/>
            <person name="Op Den Camp H."/>
            <person name="Overmann J."/>
            <person name="Amann R."/>
            <person name="Jetten M.S.M."/>
            <person name="Mascher T."/>
            <person name="Medema M.H."/>
            <person name="Devos D.P."/>
            <person name="Kaster A.-K."/>
            <person name="Ovreas L."/>
            <person name="Rohde M."/>
            <person name="Galperin M.Y."/>
            <person name="Jogler C."/>
        </authorList>
    </citation>
    <scope>NUCLEOTIDE SEQUENCE [LARGE SCALE GENOMIC DNA]</scope>
    <source>
        <strain evidence="1 2">Q31b</strain>
    </source>
</reference>
<dbReference type="EC" id="3.1.6.1" evidence="1"/>
<name>A0A5C6DHX2_9BACT</name>
<keyword evidence="2" id="KW-1185">Reference proteome</keyword>
<keyword evidence="1" id="KW-0378">Hydrolase</keyword>